<evidence type="ECO:0000313" key="2">
    <source>
        <dbReference type="EMBL" id="JAD86248.1"/>
    </source>
</evidence>
<sequence length="251" mass="26324">MGEAFAGVAGGAPFSVESGVRLLPLRTVVAVPAGISPAPSGSSSGGVGIIYPLLTRIQQRGNNNGSDERNGQSPTEPARSSTHPNQQSIHQSSQAREAGNLGAPIDVNVGNSSEGSPGQQIGISQFMDRLHNFLSGSLFSGENGRANGTSQQAPMASAEQADARNRGTPEVSVVSEEGLRFASMVRQIMPFISQVETQHQSAPPDSSSTPSQAASDSSNRARDGPSDSRSLHQHNRDRIDEPNSKRQRTSD</sequence>
<feature type="region of interest" description="Disordered" evidence="1">
    <location>
        <begin position="141"/>
        <end position="170"/>
    </location>
</feature>
<accession>A0A0A9DHT6</accession>
<dbReference type="AlphaFoldDB" id="A0A0A9DHT6"/>
<organism evidence="2">
    <name type="scientific">Arundo donax</name>
    <name type="common">Giant reed</name>
    <name type="synonym">Donax arundinaceus</name>
    <dbReference type="NCBI Taxonomy" id="35708"/>
    <lineage>
        <taxon>Eukaryota</taxon>
        <taxon>Viridiplantae</taxon>
        <taxon>Streptophyta</taxon>
        <taxon>Embryophyta</taxon>
        <taxon>Tracheophyta</taxon>
        <taxon>Spermatophyta</taxon>
        <taxon>Magnoliopsida</taxon>
        <taxon>Liliopsida</taxon>
        <taxon>Poales</taxon>
        <taxon>Poaceae</taxon>
        <taxon>PACMAD clade</taxon>
        <taxon>Arundinoideae</taxon>
        <taxon>Arundineae</taxon>
        <taxon>Arundo</taxon>
    </lineage>
</organism>
<feature type="compositionally biased region" description="Polar residues" evidence="1">
    <location>
        <begin position="59"/>
        <end position="95"/>
    </location>
</feature>
<reference evidence="2" key="2">
    <citation type="journal article" date="2015" name="Data Brief">
        <title>Shoot transcriptome of the giant reed, Arundo donax.</title>
        <authorList>
            <person name="Barrero R.A."/>
            <person name="Guerrero F.D."/>
            <person name="Moolhuijzen P."/>
            <person name="Goolsby J.A."/>
            <person name="Tidwell J."/>
            <person name="Bellgard S.E."/>
            <person name="Bellgard M.I."/>
        </authorList>
    </citation>
    <scope>NUCLEOTIDE SEQUENCE</scope>
    <source>
        <tissue evidence="2">Shoot tissue taken approximately 20 cm above the soil surface</tissue>
    </source>
</reference>
<proteinExistence type="predicted"/>
<feature type="region of interest" description="Disordered" evidence="1">
    <location>
        <begin position="59"/>
        <end position="96"/>
    </location>
</feature>
<dbReference type="GO" id="GO:0031593">
    <property type="term" value="F:polyubiquitin modification-dependent protein binding"/>
    <property type="evidence" value="ECO:0007669"/>
    <property type="project" value="TreeGrafter"/>
</dbReference>
<dbReference type="PANTHER" id="PTHR15204:SF0">
    <property type="entry name" value="LARGE PROLINE-RICH PROTEIN BAG6"/>
    <property type="match status" value="1"/>
</dbReference>
<dbReference type="GO" id="GO:0051787">
    <property type="term" value="F:misfolded protein binding"/>
    <property type="evidence" value="ECO:0007669"/>
    <property type="project" value="TreeGrafter"/>
</dbReference>
<feature type="compositionally biased region" description="Polar residues" evidence="1">
    <location>
        <begin position="141"/>
        <end position="154"/>
    </location>
</feature>
<dbReference type="GO" id="GO:0036503">
    <property type="term" value="P:ERAD pathway"/>
    <property type="evidence" value="ECO:0007669"/>
    <property type="project" value="TreeGrafter"/>
</dbReference>
<reference evidence="2" key="1">
    <citation type="submission" date="2014-09" db="EMBL/GenBank/DDBJ databases">
        <authorList>
            <person name="Magalhaes I.L.F."/>
            <person name="Oliveira U."/>
            <person name="Santos F.R."/>
            <person name="Vidigal T.H.D.A."/>
            <person name="Brescovit A.D."/>
            <person name="Santos A.J."/>
        </authorList>
    </citation>
    <scope>NUCLEOTIDE SEQUENCE</scope>
    <source>
        <tissue evidence="2">Shoot tissue taken approximately 20 cm above the soil surface</tissue>
    </source>
</reference>
<name>A0A0A9DHT6_ARUDO</name>
<feature type="region of interest" description="Disordered" evidence="1">
    <location>
        <begin position="192"/>
        <end position="251"/>
    </location>
</feature>
<dbReference type="EMBL" id="GBRH01211647">
    <property type="protein sequence ID" value="JAD86248.1"/>
    <property type="molecule type" value="Transcribed_RNA"/>
</dbReference>
<feature type="compositionally biased region" description="Basic and acidic residues" evidence="1">
    <location>
        <begin position="219"/>
        <end position="251"/>
    </location>
</feature>
<protein>
    <submittedName>
        <fullName evidence="2">Uncharacterized protein</fullName>
    </submittedName>
</protein>
<evidence type="ECO:0000256" key="1">
    <source>
        <dbReference type="SAM" id="MobiDB-lite"/>
    </source>
</evidence>
<dbReference type="PANTHER" id="PTHR15204">
    <property type="entry name" value="LARGE PROLINE-RICH PROTEIN BAG6"/>
    <property type="match status" value="1"/>
</dbReference>
<dbReference type="GO" id="GO:0071818">
    <property type="term" value="C:BAT3 complex"/>
    <property type="evidence" value="ECO:0007669"/>
    <property type="project" value="TreeGrafter"/>
</dbReference>
<feature type="compositionally biased region" description="Low complexity" evidence="1">
    <location>
        <begin position="200"/>
        <end position="218"/>
    </location>
</feature>